<dbReference type="InterPro" id="IPR027417">
    <property type="entry name" value="P-loop_NTPase"/>
</dbReference>
<feature type="compositionally biased region" description="Polar residues" evidence="10">
    <location>
        <begin position="1657"/>
        <end position="1667"/>
    </location>
</feature>
<evidence type="ECO:0000256" key="7">
    <source>
        <dbReference type="ARBA" id="ARBA00023203"/>
    </source>
</evidence>
<feature type="region of interest" description="Disordered" evidence="10">
    <location>
        <begin position="1522"/>
        <end position="1562"/>
    </location>
</feature>
<evidence type="ECO:0000256" key="10">
    <source>
        <dbReference type="SAM" id="MobiDB-lite"/>
    </source>
</evidence>
<feature type="compositionally biased region" description="Basic and acidic residues" evidence="10">
    <location>
        <begin position="1352"/>
        <end position="1368"/>
    </location>
</feature>
<keyword evidence="7 8" id="KW-0009">Actin-binding</keyword>
<dbReference type="GO" id="GO:0005737">
    <property type="term" value="C:cytoplasm"/>
    <property type="evidence" value="ECO:0007669"/>
    <property type="project" value="UniProtKB-ARBA"/>
</dbReference>
<dbReference type="Gene3D" id="1.10.10.820">
    <property type="match status" value="1"/>
</dbReference>
<feature type="region of interest" description="Disordered" evidence="10">
    <location>
        <begin position="1583"/>
        <end position="1617"/>
    </location>
</feature>
<dbReference type="FunFam" id="3.40.850.10:FF:000101">
    <property type="entry name" value="Slow myosin heavy chain 2"/>
    <property type="match status" value="1"/>
</dbReference>
<accession>A0AAW2Z9Z8</accession>
<keyword evidence="14" id="KW-1185">Reference proteome</keyword>
<evidence type="ECO:0000313" key="13">
    <source>
        <dbReference type="EMBL" id="KAL0486265.1"/>
    </source>
</evidence>
<dbReference type="GO" id="GO:0005524">
    <property type="term" value="F:ATP binding"/>
    <property type="evidence" value="ECO:0007669"/>
    <property type="project" value="UniProtKB-UniRule"/>
</dbReference>
<dbReference type="GO" id="GO:0016020">
    <property type="term" value="C:membrane"/>
    <property type="evidence" value="ECO:0007669"/>
    <property type="project" value="TreeGrafter"/>
</dbReference>
<dbReference type="Gene3D" id="1.10.287.1490">
    <property type="match status" value="3"/>
</dbReference>
<dbReference type="PROSITE" id="PS51456">
    <property type="entry name" value="MYOSIN_MOTOR"/>
    <property type="match status" value="1"/>
</dbReference>
<keyword evidence="4 9" id="KW-0175">Coiled coil</keyword>
<dbReference type="Gene3D" id="1.20.120.720">
    <property type="entry name" value="Myosin VI head, motor domain, U50 subdomain"/>
    <property type="match status" value="1"/>
</dbReference>
<feature type="compositionally biased region" description="Basic and acidic residues" evidence="10">
    <location>
        <begin position="1315"/>
        <end position="1337"/>
    </location>
</feature>
<evidence type="ECO:0000259" key="12">
    <source>
        <dbReference type="PROSITE" id="PS51844"/>
    </source>
</evidence>
<feature type="region of interest" description="Disordered" evidence="10">
    <location>
        <begin position="1051"/>
        <end position="1102"/>
    </location>
</feature>
<evidence type="ECO:0000256" key="9">
    <source>
        <dbReference type="SAM" id="Coils"/>
    </source>
</evidence>
<dbReference type="SUPFAM" id="SSF90257">
    <property type="entry name" value="Myosin rod fragments"/>
    <property type="match status" value="5"/>
</dbReference>
<dbReference type="Gene3D" id="4.10.270.10">
    <property type="entry name" value="Myosin, subunit A"/>
    <property type="match status" value="1"/>
</dbReference>
<feature type="region of interest" description="Disordered" evidence="10">
    <location>
        <begin position="1652"/>
        <end position="1689"/>
    </location>
</feature>
<comment type="caution">
    <text evidence="13">The sequence shown here is derived from an EMBL/GenBank/DDBJ whole genome shotgun (WGS) entry which is preliminary data.</text>
</comment>
<dbReference type="Gene3D" id="1.20.58.530">
    <property type="match status" value="1"/>
</dbReference>
<dbReference type="Pfam" id="PF02736">
    <property type="entry name" value="Myosin_N"/>
    <property type="match status" value="1"/>
</dbReference>
<feature type="region of interest" description="Actin-binding" evidence="8">
    <location>
        <begin position="672"/>
        <end position="694"/>
    </location>
</feature>
<proteinExistence type="inferred from homology"/>
<feature type="region of interest" description="Disordered" evidence="10">
    <location>
        <begin position="1845"/>
        <end position="1940"/>
    </location>
</feature>
<protein>
    <submittedName>
        <fullName evidence="13">Myosin heavy chain</fullName>
    </submittedName>
</protein>
<dbReference type="FunFam" id="1.10.10.820:FF:000001">
    <property type="entry name" value="Myosin heavy chain"/>
    <property type="match status" value="1"/>
</dbReference>
<dbReference type="PROSITE" id="PS50096">
    <property type="entry name" value="IQ"/>
    <property type="match status" value="1"/>
</dbReference>
<feature type="compositionally biased region" description="Basic and acidic residues" evidence="10">
    <location>
        <begin position="1051"/>
        <end position="1087"/>
    </location>
</feature>
<feature type="compositionally biased region" description="Basic and acidic residues" evidence="10">
    <location>
        <begin position="1672"/>
        <end position="1689"/>
    </location>
</feature>
<feature type="compositionally biased region" description="Basic and acidic residues" evidence="10">
    <location>
        <begin position="1128"/>
        <end position="1150"/>
    </location>
</feature>
<evidence type="ECO:0000313" key="14">
    <source>
        <dbReference type="Proteomes" id="UP001431209"/>
    </source>
</evidence>
<feature type="compositionally biased region" description="Basic and acidic residues" evidence="10">
    <location>
        <begin position="1594"/>
        <end position="1607"/>
    </location>
</feature>
<dbReference type="InterPro" id="IPR001609">
    <property type="entry name" value="Myosin_head_motor_dom-like"/>
</dbReference>
<feature type="compositionally biased region" description="Basic and acidic residues" evidence="10">
    <location>
        <begin position="1896"/>
        <end position="1914"/>
    </location>
</feature>
<dbReference type="PANTHER" id="PTHR13140">
    <property type="entry name" value="MYOSIN"/>
    <property type="match status" value="1"/>
</dbReference>
<comment type="similarity">
    <text evidence="1 8">Belongs to the TRAFAC class myosin-kinesin ATPase superfamily. Myosin family.</text>
</comment>
<dbReference type="SMART" id="SM00242">
    <property type="entry name" value="MYSc"/>
    <property type="match status" value="1"/>
</dbReference>
<feature type="domain" description="Myosin N-terminal SH3-like" evidence="12">
    <location>
        <begin position="62"/>
        <end position="111"/>
    </location>
</feature>
<feature type="coiled-coil region" evidence="9">
    <location>
        <begin position="859"/>
        <end position="1026"/>
    </location>
</feature>
<dbReference type="Gene3D" id="6.20.240.20">
    <property type="match status" value="1"/>
</dbReference>
<evidence type="ECO:0000256" key="3">
    <source>
        <dbReference type="ARBA" id="ARBA00022840"/>
    </source>
</evidence>
<feature type="region of interest" description="Disordered" evidence="10">
    <location>
        <begin position="1"/>
        <end position="41"/>
    </location>
</feature>
<dbReference type="EMBL" id="JAOPGA020001213">
    <property type="protein sequence ID" value="KAL0486265.1"/>
    <property type="molecule type" value="Genomic_DNA"/>
</dbReference>
<name>A0AAW2Z9Z8_9EUKA</name>
<evidence type="ECO:0000256" key="5">
    <source>
        <dbReference type="ARBA" id="ARBA00023123"/>
    </source>
</evidence>
<reference evidence="13 14" key="1">
    <citation type="submission" date="2024-03" db="EMBL/GenBank/DDBJ databases">
        <title>The Acrasis kona genome and developmental transcriptomes reveal deep origins of eukaryotic multicellular pathways.</title>
        <authorList>
            <person name="Sheikh S."/>
            <person name="Fu C.-J."/>
            <person name="Brown M.W."/>
            <person name="Baldauf S.L."/>
        </authorList>
    </citation>
    <scope>NUCLEOTIDE SEQUENCE [LARGE SCALE GENOMIC DNA]</scope>
    <source>
        <strain evidence="13 14">ATCC MYA-3509</strain>
    </source>
</reference>
<keyword evidence="5 8" id="KW-0518">Myosin</keyword>
<dbReference type="InterPro" id="IPR036961">
    <property type="entry name" value="Kinesin_motor_dom_sf"/>
</dbReference>
<gene>
    <name evidence="13" type="ORF">AKO1_011967</name>
</gene>
<dbReference type="PANTHER" id="PTHR13140:SF857">
    <property type="entry name" value="MYOSIN-11"/>
    <property type="match status" value="1"/>
</dbReference>
<dbReference type="Proteomes" id="UP001431209">
    <property type="component" value="Unassembled WGS sequence"/>
</dbReference>
<feature type="binding site" evidence="8">
    <location>
        <begin position="208"/>
        <end position="215"/>
    </location>
    <ligand>
        <name>ATP</name>
        <dbReference type="ChEBI" id="CHEBI:30616"/>
    </ligand>
</feature>
<organism evidence="13 14">
    <name type="scientific">Acrasis kona</name>
    <dbReference type="NCBI Taxonomy" id="1008807"/>
    <lineage>
        <taxon>Eukaryota</taxon>
        <taxon>Discoba</taxon>
        <taxon>Heterolobosea</taxon>
        <taxon>Tetramitia</taxon>
        <taxon>Eutetramitia</taxon>
        <taxon>Acrasidae</taxon>
        <taxon>Acrasis</taxon>
    </lineage>
</organism>
<dbReference type="InterPro" id="IPR008989">
    <property type="entry name" value="Myosin_S1_N"/>
</dbReference>
<keyword evidence="6 8" id="KW-0505">Motor protein</keyword>
<feature type="region of interest" description="Disordered" evidence="10">
    <location>
        <begin position="1115"/>
        <end position="1150"/>
    </location>
</feature>
<dbReference type="PROSITE" id="PS51844">
    <property type="entry name" value="SH3_LIKE"/>
    <property type="match status" value="1"/>
</dbReference>
<feature type="compositionally biased region" description="Polar residues" evidence="10">
    <location>
        <begin position="1864"/>
        <end position="1878"/>
    </location>
</feature>
<feature type="compositionally biased region" description="Polar residues" evidence="10">
    <location>
        <begin position="1583"/>
        <end position="1593"/>
    </location>
</feature>
<dbReference type="GO" id="GO:0016459">
    <property type="term" value="C:myosin complex"/>
    <property type="evidence" value="ECO:0007669"/>
    <property type="project" value="UniProtKB-KW"/>
</dbReference>
<dbReference type="GO" id="GO:0000146">
    <property type="term" value="F:microfilament motor activity"/>
    <property type="evidence" value="ECO:0007669"/>
    <property type="project" value="TreeGrafter"/>
</dbReference>
<feature type="region of interest" description="Disordered" evidence="10">
    <location>
        <begin position="1243"/>
        <end position="1264"/>
    </location>
</feature>
<feature type="domain" description="Myosin motor" evidence="11">
    <location>
        <begin position="115"/>
        <end position="795"/>
    </location>
</feature>
<evidence type="ECO:0000256" key="8">
    <source>
        <dbReference type="PROSITE-ProRule" id="PRU00782"/>
    </source>
</evidence>
<feature type="region of interest" description="Disordered" evidence="10">
    <location>
        <begin position="1315"/>
        <end position="1369"/>
    </location>
</feature>
<dbReference type="SUPFAM" id="SSF52540">
    <property type="entry name" value="P-loop containing nucleoside triphosphate hydrolases"/>
    <property type="match status" value="1"/>
</dbReference>
<feature type="compositionally biased region" description="Basic and acidic residues" evidence="10">
    <location>
        <begin position="1535"/>
        <end position="1547"/>
    </location>
</feature>
<dbReference type="Pfam" id="PF00063">
    <property type="entry name" value="Myosin_head"/>
    <property type="match status" value="1"/>
</dbReference>
<evidence type="ECO:0000256" key="4">
    <source>
        <dbReference type="ARBA" id="ARBA00023054"/>
    </source>
</evidence>
<evidence type="ECO:0000256" key="2">
    <source>
        <dbReference type="ARBA" id="ARBA00022741"/>
    </source>
</evidence>
<dbReference type="InterPro" id="IPR004009">
    <property type="entry name" value="SH3_Myosin"/>
</dbReference>
<keyword evidence="3 8" id="KW-0067">ATP-binding</keyword>
<dbReference type="GO" id="GO:0051015">
    <property type="term" value="F:actin filament binding"/>
    <property type="evidence" value="ECO:0007669"/>
    <property type="project" value="InterPro"/>
</dbReference>
<feature type="compositionally biased region" description="Basic and acidic residues" evidence="10">
    <location>
        <begin position="1879"/>
        <end position="1888"/>
    </location>
</feature>
<dbReference type="PRINTS" id="PR00193">
    <property type="entry name" value="MYOSINHEAVY"/>
</dbReference>
<evidence type="ECO:0000259" key="11">
    <source>
        <dbReference type="PROSITE" id="PS51456"/>
    </source>
</evidence>
<feature type="compositionally biased region" description="Basic and acidic residues" evidence="10">
    <location>
        <begin position="1845"/>
        <end position="1863"/>
    </location>
</feature>
<dbReference type="Gene3D" id="3.40.850.10">
    <property type="entry name" value="Kinesin motor domain"/>
    <property type="match status" value="1"/>
</dbReference>
<dbReference type="CDD" id="cd01377">
    <property type="entry name" value="MYSc_class_II"/>
    <property type="match status" value="1"/>
</dbReference>
<dbReference type="GO" id="GO:0007015">
    <property type="term" value="P:actin filament organization"/>
    <property type="evidence" value="ECO:0007669"/>
    <property type="project" value="TreeGrafter"/>
</dbReference>
<keyword evidence="2 8" id="KW-0547">Nucleotide-binding</keyword>
<evidence type="ECO:0000256" key="6">
    <source>
        <dbReference type="ARBA" id="ARBA00023175"/>
    </source>
</evidence>
<dbReference type="Gene3D" id="2.30.30.360">
    <property type="entry name" value="Myosin S1 fragment, N-terminal"/>
    <property type="match status" value="1"/>
</dbReference>
<evidence type="ECO:0000256" key="1">
    <source>
        <dbReference type="ARBA" id="ARBA00008314"/>
    </source>
</evidence>
<sequence>MSDDPNVEEQSQGTRRTRRTRKATTTEGSDSPADVDASQPGSATFYGKLLDARNDSSAWKSMGANYMWVPDDEEGYVVGEILSREGEDAEIQTESGQKRKVKLVDVHPMNPPNLNGVNDMARLSHLNEPSVLANLRERYSKDNIYTYSGLFLIAVNPYKSLPIYTKEVMDEHQGRRREDAEPHIYTISDNAYRQMLTNKMNQSMLVTGESGAGKTENTKKVIQYLTHVAGEGGGGGKLEQQLIRTNPLLEAFGNAKTSRNNNSSRFGKFIEIDFNASGYIAGTKIQHYLLETNRVTGQAEGERNFHFFYQLCSNEEARKKYNLQTAEDYFYLNQSHCTVVAGIDDRKEFTETLTAMKIINIHDDEIDSLCRVGAAILHLGNIEFTQNQRSESSIPDDKVIAAACNLLEVNQKALTKAFCTPTITVNMTEKIVTNATAAQAGFNRNSLVKSMYLRMFDWLVRRVNQTLAAKQTIKNFIGVLDIAGFEIFGDNNFFDQLCINFTNEKLQQFFNHHMFKREQEEYMREKIEWKYIDFGLDLQPTIDLIEKPLGLFAILDQMSMMSAVTEEGYVEECKRNQKGSKVFAPHRFNKLMFTVQHYAGAVNYNAVNWLSKNIDPLNEDSKATMLDSKNVLIKTLFQTSSISSKGSGGGQPSRGVSSARFNTVASNYKSQLKELMDVLESTEPHFIRCIVPNSLQKPGIINAALVLHQLKCNGVLEGIRISRKGYPGRIKYTDFVSRYELLGDKKAMNAEATQKGKARAILDTIQFVETKQYKLGSTKCFLRAGQEALIEELRERRIAQIIISAQAALRGALARKQFKDFLAQIAGVIKIQKNWRAFLLLRNWGWWQLFSKARGFIDTDKQEKEMARAKKDLDDLKNKIESEAAARRLVEQEREALQNQIRQKEADAEAQKSRMEDLQKQLAGQRDELQEKLDQLERKQRDLSQRDNNIAQLQAVIQETQSKLNSKQKDIEDLQDDMNDIKNALNGKSSESGVKDVEISSLKKKQKALEEQLKEQQGKFDNEHNELLANQQLQKTLDERLREVRYQLEQEAKTRQERDAKVKDLEGKYKETDKELKNQRSENEKAQAELQRLNSQKNATEEDLAAKAKDLEELNRKLRGNENALADTNRRLDEETRKKQAAETKNRHLQGDLTEAQSNIEQLKEQASSLEDLVKALRDEILQLKARIAELEDANASLTKKRDDLDRELKELRLTSTDEINKLKAELERSNRRFDDSVRDAQDALDRQNNEKNQVDSKYRKTDSDLKKLRREYETLQKTKEEVDIKGRKLETDLNEANTNQDLLRRQIQDFESQIRDLDNQNKDLEQTRDSEREEAQRQLAKYNQLKSQLTSEKERANQAESDKDDLAANKISQESQIRNLQAELSAERDAAAKLKGELDYLRRQLEELNSKSESLSGDKSKLENERRVNQEKINELNQEIENEKLNVSNLERKRKQLESDNKKQQQVYQEEQIKNKELQAKISQLEVKSRESESQLNVSRDANNDVSRQLKTLQQELEQLKGQLSDSDSNLQKAKNDAKEKQRQIEELEEARDEAQSGQDALEQQLAEVNARIVELTSRLTTEQQLKSQLESDSQRLKSENDKLRQESGGNSKQLQSQIENLKLQLDQLESDNQREIKKLTDERNELKREYKTLQRDLSQPKQTGVDSEELERVKRDYEDSESKKRSAELQLADLKEKLLLEERQRKKIDSQKKQLQSEVDDLRELAEESEDLREELSALKLDSESSISKLRDEILKERSSRVTAEEGLIRYKRESEDLASELDLEKNKLDDAVRKVRQQFENEISELDNLVAQAKKSKSNAKRDVKKFERDLRDLQRQVQDEVRLRNEAESRATGAEREYKQLQSKSESQQVQLSRLESDKLRLESEANSYKNRAQDLEDDINRLREEVDRERKKRNLMSRKMNSVFRGGSNADDDDE</sequence>